<evidence type="ECO:0000313" key="1">
    <source>
        <dbReference type="EMBL" id="CAK9197658.1"/>
    </source>
</evidence>
<gene>
    <name evidence="1" type="ORF">CSSPTR1EN2_LOCUS4084</name>
</gene>
<keyword evidence="2" id="KW-1185">Reference proteome</keyword>
<dbReference type="Proteomes" id="UP001497512">
    <property type="component" value="Chromosome 11"/>
</dbReference>
<name>A0ABP0TJ05_9BRYO</name>
<protein>
    <submittedName>
        <fullName evidence="1">Uncharacterized protein</fullName>
    </submittedName>
</protein>
<dbReference type="EMBL" id="OZ019903">
    <property type="protein sequence ID" value="CAK9197658.1"/>
    <property type="molecule type" value="Genomic_DNA"/>
</dbReference>
<reference evidence="1" key="1">
    <citation type="submission" date="2024-02" db="EMBL/GenBank/DDBJ databases">
        <authorList>
            <consortium name="ELIXIR-Norway"/>
            <consortium name="Elixir Norway"/>
        </authorList>
    </citation>
    <scope>NUCLEOTIDE SEQUENCE</scope>
</reference>
<evidence type="ECO:0000313" key="2">
    <source>
        <dbReference type="Proteomes" id="UP001497512"/>
    </source>
</evidence>
<sequence>MAMRCAGREAAGWLQQQRVQCCWWRSCCHNLSQIRHPRPAAAPPFSAAYELPIALPLTAFPPPYYSAHCLFPSSL</sequence>
<proteinExistence type="predicted"/>
<accession>A0ABP0TJ05</accession>
<organism evidence="1 2">
    <name type="scientific">Sphagnum troendelagicum</name>
    <dbReference type="NCBI Taxonomy" id="128251"/>
    <lineage>
        <taxon>Eukaryota</taxon>
        <taxon>Viridiplantae</taxon>
        <taxon>Streptophyta</taxon>
        <taxon>Embryophyta</taxon>
        <taxon>Bryophyta</taxon>
        <taxon>Sphagnophytina</taxon>
        <taxon>Sphagnopsida</taxon>
        <taxon>Sphagnales</taxon>
        <taxon>Sphagnaceae</taxon>
        <taxon>Sphagnum</taxon>
    </lineage>
</organism>